<proteinExistence type="predicted"/>
<organism evidence="6 7">
    <name type="scientific">Pleurodeles waltl</name>
    <name type="common">Iberian ribbed newt</name>
    <dbReference type="NCBI Taxonomy" id="8319"/>
    <lineage>
        <taxon>Eukaryota</taxon>
        <taxon>Metazoa</taxon>
        <taxon>Chordata</taxon>
        <taxon>Craniata</taxon>
        <taxon>Vertebrata</taxon>
        <taxon>Euteleostomi</taxon>
        <taxon>Amphibia</taxon>
        <taxon>Batrachia</taxon>
        <taxon>Caudata</taxon>
        <taxon>Salamandroidea</taxon>
        <taxon>Salamandridae</taxon>
        <taxon>Pleurodelinae</taxon>
        <taxon>Pleurodeles</taxon>
    </lineage>
</organism>
<feature type="compositionally biased region" description="Low complexity" evidence="5">
    <location>
        <begin position="79"/>
        <end position="93"/>
    </location>
</feature>
<dbReference type="GO" id="GO:0007030">
    <property type="term" value="P:Golgi organization"/>
    <property type="evidence" value="ECO:0007669"/>
    <property type="project" value="TreeGrafter"/>
</dbReference>
<dbReference type="GO" id="GO:0016020">
    <property type="term" value="C:membrane"/>
    <property type="evidence" value="ECO:0007669"/>
    <property type="project" value="UniProtKB-SubCell"/>
</dbReference>
<dbReference type="InterPro" id="IPR043441">
    <property type="entry name" value="Tjap1/BEGAIN"/>
</dbReference>
<feature type="compositionally biased region" description="Polar residues" evidence="5">
    <location>
        <begin position="854"/>
        <end position="866"/>
    </location>
</feature>
<keyword evidence="7" id="KW-1185">Reference proteome</keyword>
<dbReference type="EMBL" id="JANPWB010000013">
    <property type="protein sequence ID" value="KAJ1105927.1"/>
    <property type="molecule type" value="Genomic_DNA"/>
</dbReference>
<keyword evidence="2" id="KW-0597">Phosphoprotein</keyword>
<feature type="coiled-coil region" evidence="4">
    <location>
        <begin position="609"/>
        <end position="636"/>
    </location>
</feature>
<feature type="region of interest" description="Disordered" evidence="5">
    <location>
        <begin position="133"/>
        <end position="213"/>
    </location>
</feature>
<dbReference type="Proteomes" id="UP001066276">
    <property type="component" value="Chromosome 9"/>
</dbReference>
<feature type="compositionally biased region" description="Basic and acidic residues" evidence="5">
    <location>
        <begin position="149"/>
        <end position="167"/>
    </location>
</feature>
<gene>
    <name evidence="6" type="ORF">NDU88_003330</name>
</gene>
<dbReference type="AlphaFoldDB" id="A0AAV7MQW4"/>
<dbReference type="PANTHER" id="PTHR28664:SF3">
    <property type="entry name" value="TIGHT JUNCTION-ASSOCIATED PROTEIN 1"/>
    <property type="match status" value="1"/>
</dbReference>
<comment type="caution">
    <text evidence="6">The sequence shown here is derived from an EMBL/GenBank/DDBJ whole genome shotgun (WGS) entry which is preliminary data.</text>
</comment>
<evidence type="ECO:0000256" key="1">
    <source>
        <dbReference type="ARBA" id="ARBA00004170"/>
    </source>
</evidence>
<dbReference type="GO" id="GO:0005802">
    <property type="term" value="C:trans-Golgi network"/>
    <property type="evidence" value="ECO:0007669"/>
    <property type="project" value="TreeGrafter"/>
</dbReference>
<feature type="compositionally biased region" description="Polar residues" evidence="5">
    <location>
        <begin position="452"/>
        <end position="477"/>
    </location>
</feature>
<evidence type="ECO:0000313" key="7">
    <source>
        <dbReference type="Proteomes" id="UP001066276"/>
    </source>
</evidence>
<evidence type="ECO:0000256" key="2">
    <source>
        <dbReference type="ARBA" id="ARBA00022553"/>
    </source>
</evidence>
<feature type="compositionally biased region" description="Polar residues" evidence="5">
    <location>
        <begin position="173"/>
        <end position="182"/>
    </location>
</feature>
<evidence type="ECO:0000313" key="6">
    <source>
        <dbReference type="EMBL" id="KAJ1105927.1"/>
    </source>
</evidence>
<evidence type="ECO:0000256" key="5">
    <source>
        <dbReference type="SAM" id="MobiDB-lite"/>
    </source>
</evidence>
<feature type="region of interest" description="Disordered" evidence="5">
    <location>
        <begin position="228"/>
        <end position="273"/>
    </location>
</feature>
<name>A0AAV7MQW4_PLEWA</name>
<feature type="compositionally biased region" description="Basic and acidic residues" evidence="5">
    <location>
        <begin position="53"/>
        <end position="72"/>
    </location>
</feature>
<feature type="compositionally biased region" description="Polar residues" evidence="5">
    <location>
        <begin position="297"/>
        <end position="310"/>
    </location>
</feature>
<feature type="region of interest" description="Disordered" evidence="5">
    <location>
        <begin position="1"/>
        <end position="93"/>
    </location>
</feature>
<feature type="region of interest" description="Disordered" evidence="5">
    <location>
        <begin position="845"/>
        <end position="879"/>
    </location>
</feature>
<sequence length="1070" mass="119193">MSGSAIHRNLNQNGQGEAGRFSPVLWENPDSSKLQAGKREVMEKFFTPLGQERPTKENKKNVSPLQERRWARSELFTTASSSPSSSSAWSSSPWSSEASIEREAFLVPSSRLPAQHSKSCVDLCGQGLTFHKDGQRFQESPGLSRRHSKSVDRLAHRGQRLSDEMRLHKATSRESSLASNEQAEVVVPQMHPRHLTVRSTGKGILKSGQSPRADIIRKAKSMEAITAKSVSKVAPLTRKSQEESQGSRKNAWKETVREKEGQSTDRAGMKKRYMEEKQRFSTFLNEITRQVLSPSSLTSLGLKQQHLSPSSHRKKHQSSSTDSSESKDSKSRGSSTGSIPDNLQARQKEGTGHFRPSRRACTSPDSCSVSSAPSMSWYSGGSRHRTASSGSKSPQQQASPGPGRRREESTSPVRDSLPSWQRGRPDHAKTAEPGRALDKNKSGNYARDTSESDTLSHYSPRQSSRLALQRKTTSSEDVSVRKLPQRLSQHGRQMKTDLCKDMSTGKQQPQEEGGRSTVAPVGQRRSSPAVEREVLSPVDGMTMSRKTATLQKEALVERDTRAAKEPLQARDQMMVLPETTPDHISCAIDALNAVDSGSSPSHGHCPPGKTELRDELDFLKERFTRLQEEYSSTQLTNHFLEEKLTIIAQTMAHERLSRNQRIAEILERLIASQNTASGLESPNNSSSLASFEQHLSLENKDITRQASSFDVPHVAPPIPFMDVAEETSRPLDMESSHNMNNFDCTTDAVPSVSTTVRTDLLDVQEQDPFVLLEREKLLEVLKGSPKAGSQSIAFTPWKQRTGLHFPSLEQFNISMESESFPEGISQTDTLQMPQLVDFRVEAVDEQTRRRVPSQEGSSPPGSVGNQRSHDSGIKFPHFTDTGATSHSQLSFLKTPLKNSAANDSTESSGDELQEDWLKILMEKQPNKKEKKSPIDYQSAQKILNSLVSSPIAEKEPYAIQETLSLGIRLPRFESVLDFEPYKILDCEYEPRMGTDIKHQAQKSAYHTRPLLDAVCQASEVSEVNYKHSATTVVVPLMLAEADGKVKYCHTWNLLFQERLSRIEERLHSKV</sequence>
<keyword evidence="3" id="KW-0472">Membrane</keyword>
<feature type="compositionally biased region" description="Polar residues" evidence="5">
    <location>
        <begin position="387"/>
        <end position="399"/>
    </location>
</feature>
<keyword evidence="4" id="KW-0175">Coiled coil</keyword>
<protein>
    <submittedName>
        <fullName evidence="6">Uncharacterized protein</fullName>
    </submittedName>
</protein>
<feature type="region of interest" description="Disordered" evidence="5">
    <location>
        <begin position="297"/>
        <end position="531"/>
    </location>
</feature>
<comment type="subcellular location">
    <subcellularLocation>
        <location evidence="1">Membrane</location>
        <topology evidence="1">Peripheral membrane protein</topology>
    </subcellularLocation>
</comment>
<feature type="compositionally biased region" description="Polar residues" evidence="5">
    <location>
        <begin position="1"/>
        <end position="15"/>
    </location>
</feature>
<evidence type="ECO:0000256" key="3">
    <source>
        <dbReference type="ARBA" id="ARBA00023136"/>
    </source>
</evidence>
<feature type="compositionally biased region" description="Basic and acidic residues" evidence="5">
    <location>
        <begin position="239"/>
        <end position="263"/>
    </location>
</feature>
<feature type="compositionally biased region" description="Low complexity" evidence="5">
    <location>
        <begin position="363"/>
        <end position="376"/>
    </location>
</feature>
<feature type="compositionally biased region" description="Basic and acidic residues" evidence="5">
    <location>
        <begin position="423"/>
        <end position="441"/>
    </location>
</feature>
<accession>A0AAV7MQW4</accession>
<reference evidence="6" key="1">
    <citation type="journal article" date="2022" name="bioRxiv">
        <title>Sequencing and chromosome-scale assembly of the giantPleurodeles waltlgenome.</title>
        <authorList>
            <person name="Brown T."/>
            <person name="Elewa A."/>
            <person name="Iarovenko S."/>
            <person name="Subramanian E."/>
            <person name="Araus A.J."/>
            <person name="Petzold A."/>
            <person name="Susuki M."/>
            <person name="Suzuki K.-i.T."/>
            <person name="Hayashi T."/>
            <person name="Toyoda A."/>
            <person name="Oliveira C."/>
            <person name="Osipova E."/>
            <person name="Leigh N.D."/>
            <person name="Simon A."/>
            <person name="Yun M.H."/>
        </authorList>
    </citation>
    <scope>NUCLEOTIDE SEQUENCE</scope>
    <source>
        <strain evidence="6">20211129_DDA</strain>
        <tissue evidence="6">Liver</tissue>
    </source>
</reference>
<evidence type="ECO:0000256" key="4">
    <source>
        <dbReference type="SAM" id="Coils"/>
    </source>
</evidence>
<dbReference type="PANTHER" id="PTHR28664">
    <property type="entry name" value="TIGHT JUNCTION-ASSOCIATED PROTEIN 1"/>
    <property type="match status" value="1"/>
</dbReference>